<dbReference type="EMBL" id="CP003746">
    <property type="protein sequence ID" value="AFU99463.1"/>
    <property type="molecule type" value="Genomic_DNA"/>
</dbReference>
<name>K4KMY9_SIMAS</name>
<proteinExistence type="predicted"/>
<dbReference type="AlphaFoldDB" id="K4KMY9"/>
<feature type="transmembrane region" description="Helical" evidence="1">
    <location>
        <begin position="56"/>
        <end position="78"/>
    </location>
</feature>
<keyword evidence="1" id="KW-0472">Membrane</keyword>
<keyword evidence="1" id="KW-1133">Transmembrane helix</keyword>
<protein>
    <submittedName>
        <fullName evidence="2">Uncharacterized protein</fullName>
    </submittedName>
</protein>
<accession>K4KMY9</accession>
<keyword evidence="1" id="KW-0812">Transmembrane</keyword>
<keyword evidence="3" id="KW-1185">Reference proteome</keyword>
<gene>
    <name evidence="2" type="ordered locus">M5M_11430</name>
</gene>
<evidence type="ECO:0000313" key="2">
    <source>
        <dbReference type="EMBL" id="AFU99463.1"/>
    </source>
</evidence>
<evidence type="ECO:0000313" key="3">
    <source>
        <dbReference type="Proteomes" id="UP000000466"/>
    </source>
</evidence>
<dbReference type="HOGENOM" id="CLU_2411581_0_0_6"/>
<dbReference type="Proteomes" id="UP000000466">
    <property type="component" value="Chromosome"/>
</dbReference>
<dbReference type="KEGG" id="saga:M5M_11430"/>
<organism evidence="2 3">
    <name type="scientific">Simiduia agarivorans (strain DSM 21679 / JCM 13881 / BCRC 17597 / SA1)</name>
    <dbReference type="NCBI Taxonomy" id="1117647"/>
    <lineage>
        <taxon>Bacteria</taxon>
        <taxon>Pseudomonadati</taxon>
        <taxon>Pseudomonadota</taxon>
        <taxon>Gammaproteobacteria</taxon>
        <taxon>Cellvibrionales</taxon>
        <taxon>Cellvibrionaceae</taxon>
        <taxon>Simiduia</taxon>
    </lineage>
</organism>
<reference evidence="2 3" key="1">
    <citation type="journal article" date="2013" name="Genome Announc.">
        <title>Complete genome sequence of Simiduia agarivorans SA1(T), a marine bacterium able to degrade a variety of polysaccharides.</title>
        <authorList>
            <person name="Lin S.Y."/>
            <person name="Shieh W.Y."/>
            <person name="Chen J.S."/>
            <person name="Tang S.L."/>
        </authorList>
    </citation>
    <scope>NUCLEOTIDE SEQUENCE [LARGE SCALE GENOMIC DNA]</scope>
    <source>
        <strain evidence="3">DSM 21679 / JCM 13881 / BCRC 17597 / SA1</strain>
    </source>
</reference>
<sequence length="92" mass="10688">MCQVDLVNPDFKTPRKAKIFTGFRSAITIIDKFYVLPGCCQPGLTEIWIHLTSQQIIFLLLSILLVDTNLGHWVFALADYNRGSFWRIYHEQ</sequence>
<evidence type="ECO:0000256" key="1">
    <source>
        <dbReference type="SAM" id="Phobius"/>
    </source>
</evidence>
<dbReference type="STRING" id="1117647.M5M_11430"/>